<accession>A0ABU6U5Y2</accession>
<dbReference type="Proteomes" id="UP001341840">
    <property type="component" value="Unassembled WGS sequence"/>
</dbReference>
<organism evidence="3 4">
    <name type="scientific">Stylosanthes scabra</name>
    <dbReference type="NCBI Taxonomy" id="79078"/>
    <lineage>
        <taxon>Eukaryota</taxon>
        <taxon>Viridiplantae</taxon>
        <taxon>Streptophyta</taxon>
        <taxon>Embryophyta</taxon>
        <taxon>Tracheophyta</taxon>
        <taxon>Spermatophyta</taxon>
        <taxon>Magnoliopsida</taxon>
        <taxon>eudicotyledons</taxon>
        <taxon>Gunneridae</taxon>
        <taxon>Pentapetalae</taxon>
        <taxon>rosids</taxon>
        <taxon>fabids</taxon>
        <taxon>Fabales</taxon>
        <taxon>Fabaceae</taxon>
        <taxon>Papilionoideae</taxon>
        <taxon>50 kb inversion clade</taxon>
        <taxon>dalbergioids sensu lato</taxon>
        <taxon>Dalbergieae</taxon>
        <taxon>Pterocarpus clade</taxon>
        <taxon>Stylosanthes</taxon>
    </lineage>
</organism>
<keyword evidence="4" id="KW-1185">Reference proteome</keyword>
<dbReference type="InterPro" id="IPR000916">
    <property type="entry name" value="Bet_v_I/MLP"/>
</dbReference>
<dbReference type="EMBL" id="JASCZI010120872">
    <property type="protein sequence ID" value="MED6156586.1"/>
    <property type="molecule type" value="Genomic_DNA"/>
</dbReference>
<evidence type="ECO:0000259" key="2">
    <source>
        <dbReference type="SMART" id="SM01037"/>
    </source>
</evidence>
<gene>
    <name evidence="3" type="ORF">PIB30_015685</name>
</gene>
<comment type="similarity">
    <text evidence="1">Belongs to the MLP family.</text>
</comment>
<proteinExistence type="inferred from homology"/>
<evidence type="ECO:0000313" key="4">
    <source>
        <dbReference type="Proteomes" id="UP001341840"/>
    </source>
</evidence>
<dbReference type="InterPro" id="IPR052006">
    <property type="entry name" value="MLP-like"/>
</dbReference>
<dbReference type="SUPFAM" id="SSF55961">
    <property type="entry name" value="Bet v1-like"/>
    <property type="match status" value="1"/>
</dbReference>
<sequence length="155" mass="17515">MGLSGKLESEIEIKANASDFFQVFRKQLHELPKISSDKLHRAQLDQGDWENVGSVKHWDYTIEGKKTSLKEKVEAIDDENKTITYSLFGEEISENYKTLKSTVKVSDKGSSGGGIVKWTFEYEKHKENITAASPQSYLDFVIKVTQDVDAHLSKA</sequence>
<protein>
    <recommendedName>
        <fullName evidence="2">Bet v I/Major latex protein domain-containing protein</fullName>
    </recommendedName>
</protein>
<dbReference type="CDD" id="cd07816">
    <property type="entry name" value="Bet_v1-like"/>
    <property type="match status" value="1"/>
</dbReference>
<dbReference type="Pfam" id="PF00407">
    <property type="entry name" value="Bet_v_1"/>
    <property type="match status" value="1"/>
</dbReference>
<evidence type="ECO:0000313" key="3">
    <source>
        <dbReference type="EMBL" id="MED6156586.1"/>
    </source>
</evidence>
<dbReference type="PANTHER" id="PTHR31338">
    <property type="entry name" value="POLYKETIDE CYCLASE/DEHYDRASE AND LIPID TRANSPORT SUPERFAMILY PROTEIN"/>
    <property type="match status" value="1"/>
</dbReference>
<name>A0ABU6U5Y2_9FABA</name>
<feature type="domain" description="Bet v I/Major latex protein" evidence="2">
    <location>
        <begin position="2"/>
        <end position="155"/>
    </location>
</feature>
<evidence type="ECO:0000256" key="1">
    <source>
        <dbReference type="ARBA" id="ARBA00038242"/>
    </source>
</evidence>
<dbReference type="PANTHER" id="PTHR31338:SF16">
    <property type="entry name" value="POLYKETIDE CYCLASE_DEHYDRASE AND LIPID TRANSPORT SUPERFAMILY PROTEIN"/>
    <property type="match status" value="1"/>
</dbReference>
<comment type="caution">
    <text evidence="3">The sequence shown here is derived from an EMBL/GenBank/DDBJ whole genome shotgun (WGS) entry which is preliminary data.</text>
</comment>
<dbReference type="InterPro" id="IPR023393">
    <property type="entry name" value="START-like_dom_sf"/>
</dbReference>
<dbReference type="SMART" id="SM01037">
    <property type="entry name" value="Bet_v_1"/>
    <property type="match status" value="1"/>
</dbReference>
<dbReference type="Gene3D" id="3.30.530.20">
    <property type="match status" value="1"/>
</dbReference>
<reference evidence="3 4" key="1">
    <citation type="journal article" date="2023" name="Plants (Basel)">
        <title>Bridging the Gap: Combining Genomics and Transcriptomics Approaches to Understand Stylosanthes scabra, an Orphan Legume from the Brazilian Caatinga.</title>
        <authorList>
            <person name="Ferreira-Neto J.R.C."/>
            <person name="da Silva M.D."/>
            <person name="Binneck E."/>
            <person name="de Melo N.F."/>
            <person name="da Silva R.H."/>
            <person name="de Melo A.L.T.M."/>
            <person name="Pandolfi V."/>
            <person name="Bustamante F.O."/>
            <person name="Brasileiro-Vidal A.C."/>
            <person name="Benko-Iseppon A.M."/>
        </authorList>
    </citation>
    <scope>NUCLEOTIDE SEQUENCE [LARGE SCALE GENOMIC DNA]</scope>
    <source>
        <tissue evidence="3">Leaves</tissue>
    </source>
</reference>